<evidence type="ECO:0000256" key="11">
    <source>
        <dbReference type="ARBA" id="ARBA00047635"/>
    </source>
</evidence>
<evidence type="ECO:0000256" key="9">
    <source>
        <dbReference type="ARBA" id="ARBA00040502"/>
    </source>
</evidence>
<dbReference type="SMART" id="SM00552">
    <property type="entry name" value="ADEAMc"/>
    <property type="match status" value="1"/>
</dbReference>
<evidence type="ECO:0000256" key="8">
    <source>
        <dbReference type="ARBA" id="ARBA00038940"/>
    </source>
</evidence>
<evidence type="ECO:0000256" key="4">
    <source>
        <dbReference type="ARBA" id="ARBA00022833"/>
    </source>
</evidence>
<evidence type="ECO:0000256" key="10">
    <source>
        <dbReference type="ARBA" id="ARBA00041760"/>
    </source>
</evidence>
<evidence type="ECO:0000256" key="1">
    <source>
        <dbReference type="ARBA" id="ARBA00022694"/>
    </source>
</evidence>
<comment type="catalytic activity">
    <reaction evidence="11">
        <text>adenosine(37) in tRNA(Ala) + H2O + H(+) = inosine(37) in tRNA(Ala) + NH4(+)</text>
        <dbReference type="Rhea" id="RHEA:50968"/>
        <dbReference type="Rhea" id="RHEA-COMP:12855"/>
        <dbReference type="Rhea" id="RHEA-COMP:12856"/>
        <dbReference type="ChEBI" id="CHEBI:15377"/>
        <dbReference type="ChEBI" id="CHEBI:15378"/>
        <dbReference type="ChEBI" id="CHEBI:28938"/>
        <dbReference type="ChEBI" id="CHEBI:74411"/>
        <dbReference type="ChEBI" id="CHEBI:82852"/>
        <dbReference type="EC" id="3.5.4.34"/>
    </reaction>
</comment>
<dbReference type="EC" id="3.5.4.34" evidence="8"/>
<evidence type="ECO:0000256" key="7">
    <source>
        <dbReference type="ARBA" id="ARBA00038326"/>
    </source>
</evidence>
<keyword evidence="15" id="KW-1185">Reference proteome</keyword>
<dbReference type="PROSITE" id="PS50141">
    <property type="entry name" value="A_DEAMIN_EDITASE"/>
    <property type="match status" value="1"/>
</dbReference>
<keyword evidence="1" id="KW-0819">tRNA processing</keyword>
<feature type="compositionally biased region" description="Basic and acidic residues" evidence="12">
    <location>
        <begin position="175"/>
        <end position="191"/>
    </location>
</feature>
<dbReference type="PANTHER" id="PTHR46516:SF1">
    <property type="entry name" value="TRNA-SPECIFIC ADENOSINE DEAMINASE 1"/>
    <property type="match status" value="1"/>
</dbReference>
<dbReference type="GO" id="GO:0043829">
    <property type="term" value="F:tRNA-specific adenosine-37 deaminase activity"/>
    <property type="evidence" value="ECO:0007669"/>
    <property type="project" value="UniProtKB-EC"/>
</dbReference>
<sequence>MTKPDDFADRVARLCLEKFDGLPDKGKPLAGKEWTLLSGVVERRRSDDGGDRLTVVALATGTKCVGAGKLCAKGTVINDSHAEVLARRALLRYFLREIGTARDGRPSIFAAADSGDGGRSAENVPRRPPLKLSPGVTFHFFCSHTPCGDASIFPKCGPLDVPPGRKRSAADDGGEAPKRPKTRPEDVHRTGAKCLTDETRQDARLPGAGYHTVGAVRTKPGRGDRTLSVSCSDKLFRWQSSGVQGALLSLLIEPVYLSSVIVGGGCPYSERALRRAVTDRADDGGCPSSEDGRRRDALQLMRSALEFEHAKHRADAAHSKPCPSSVVWWQSDPMKDVHAAGCHEVLVNGRKQGVTKKTMDKPSSSSALCKKSMLDAFKGLRRPNDDEKNPYYTTNTTYGQLKSEATTYHRLWIAHKSLLGCWTEKPEGLLDFT</sequence>
<evidence type="ECO:0000256" key="2">
    <source>
        <dbReference type="ARBA" id="ARBA00022723"/>
    </source>
</evidence>
<evidence type="ECO:0000256" key="12">
    <source>
        <dbReference type="SAM" id="MobiDB-lite"/>
    </source>
</evidence>
<gene>
    <name evidence="14" type="ORF">CINCED_3A013416</name>
</gene>
<feature type="domain" description="A to I editase" evidence="13">
    <location>
        <begin position="57"/>
        <end position="432"/>
    </location>
</feature>
<dbReference type="GO" id="GO:0046872">
    <property type="term" value="F:metal ion binding"/>
    <property type="evidence" value="ECO:0007669"/>
    <property type="project" value="UniProtKB-KW"/>
</dbReference>
<proteinExistence type="inferred from homology"/>
<dbReference type="GO" id="GO:0003723">
    <property type="term" value="F:RNA binding"/>
    <property type="evidence" value="ECO:0007669"/>
    <property type="project" value="InterPro"/>
</dbReference>
<comment type="cofactor">
    <cofactor evidence="5">
        <name>1D-myo-inositol hexakisphosphate</name>
        <dbReference type="ChEBI" id="CHEBI:58130"/>
    </cofactor>
</comment>
<keyword evidence="4" id="KW-0862">Zinc</keyword>
<evidence type="ECO:0000313" key="14">
    <source>
        <dbReference type="EMBL" id="VVC37813.1"/>
    </source>
</evidence>
<evidence type="ECO:0000313" key="15">
    <source>
        <dbReference type="Proteomes" id="UP000325440"/>
    </source>
</evidence>
<comment type="similarity">
    <text evidence="7">Belongs to the ADAT1 family.</text>
</comment>
<dbReference type="PANTHER" id="PTHR46516">
    <property type="entry name" value="TRNA-SPECIFIC ADENOSINE DEAMINASE 1"/>
    <property type="match status" value="1"/>
</dbReference>
<feature type="region of interest" description="Disordered" evidence="12">
    <location>
        <begin position="163"/>
        <end position="191"/>
    </location>
</feature>
<evidence type="ECO:0000256" key="3">
    <source>
        <dbReference type="ARBA" id="ARBA00022801"/>
    </source>
</evidence>
<reference evidence="14 15" key="1">
    <citation type="submission" date="2019-08" db="EMBL/GenBank/DDBJ databases">
        <authorList>
            <person name="Alioto T."/>
            <person name="Alioto T."/>
            <person name="Gomez Garrido J."/>
        </authorList>
    </citation>
    <scope>NUCLEOTIDE SEQUENCE [LARGE SCALE GENOMIC DNA]</scope>
</reference>
<dbReference type="InterPro" id="IPR002466">
    <property type="entry name" value="A_deamin"/>
</dbReference>
<keyword evidence="2" id="KW-0479">Metal-binding</keyword>
<dbReference type="GO" id="GO:0008033">
    <property type="term" value="P:tRNA processing"/>
    <property type="evidence" value="ECO:0007669"/>
    <property type="project" value="UniProtKB-KW"/>
</dbReference>
<keyword evidence="3" id="KW-0378">Hydrolase</keyword>
<dbReference type="EMBL" id="CABPRJ010001455">
    <property type="protein sequence ID" value="VVC37813.1"/>
    <property type="molecule type" value="Genomic_DNA"/>
</dbReference>
<comment type="function">
    <text evidence="6">Specifically deaminates adenosine-37 to inosine in tRNA-Ala.</text>
</comment>
<evidence type="ECO:0000256" key="6">
    <source>
        <dbReference type="ARBA" id="ARBA00037784"/>
    </source>
</evidence>
<dbReference type="AlphaFoldDB" id="A0A5E4N2M2"/>
<name>A0A5E4N2M2_9HEMI</name>
<dbReference type="Pfam" id="PF02137">
    <property type="entry name" value="A_deamin"/>
    <property type="match status" value="1"/>
</dbReference>
<dbReference type="Proteomes" id="UP000325440">
    <property type="component" value="Unassembled WGS sequence"/>
</dbReference>
<evidence type="ECO:0000256" key="5">
    <source>
        <dbReference type="ARBA" id="ARBA00037026"/>
    </source>
</evidence>
<evidence type="ECO:0000259" key="13">
    <source>
        <dbReference type="PROSITE" id="PS50141"/>
    </source>
</evidence>
<accession>A0A5E4N2M2</accession>
<dbReference type="OrthoDB" id="416253at2759"/>
<protein>
    <recommendedName>
        <fullName evidence="9">tRNA-specific adenosine deaminase 1</fullName>
        <ecNumber evidence="8">3.5.4.34</ecNumber>
    </recommendedName>
    <alternativeName>
        <fullName evidence="10">tRNA-specific adenosine-37 deaminase</fullName>
    </alternativeName>
</protein>
<organism evidence="14 15">
    <name type="scientific">Cinara cedri</name>
    <dbReference type="NCBI Taxonomy" id="506608"/>
    <lineage>
        <taxon>Eukaryota</taxon>
        <taxon>Metazoa</taxon>
        <taxon>Ecdysozoa</taxon>
        <taxon>Arthropoda</taxon>
        <taxon>Hexapoda</taxon>
        <taxon>Insecta</taxon>
        <taxon>Pterygota</taxon>
        <taxon>Neoptera</taxon>
        <taxon>Paraneoptera</taxon>
        <taxon>Hemiptera</taxon>
        <taxon>Sternorrhyncha</taxon>
        <taxon>Aphidomorpha</taxon>
        <taxon>Aphidoidea</taxon>
        <taxon>Aphididae</taxon>
        <taxon>Lachninae</taxon>
        <taxon>Cinara</taxon>
    </lineage>
</organism>